<feature type="transmembrane region" description="Helical" evidence="1">
    <location>
        <begin position="23"/>
        <end position="46"/>
    </location>
</feature>
<feature type="transmembrane region" description="Helical" evidence="1">
    <location>
        <begin position="81"/>
        <end position="107"/>
    </location>
</feature>
<protein>
    <recommendedName>
        <fullName evidence="2">DUF6534 domain-containing protein</fullName>
    </recommendedName>
</protein>
<feature type="transmembrane region" description="Helical" evidence="1">
    <location>
        <begin position="128"/>
        <end position="153"/>
    </location>
</feature>
<keyword evidence="1" id="KW-0812">Transmembrane</keyword>
<evidence type="ECO:0000259" key="2">
    <source>
        <dbReference type="Pfam" id="PF20152"/>
    </source>
</evidence>
<dbReference type="PANTHER" id="PTHR40465:SF1">
    <property type="entry name" value="DUF6534 DOMAIN-CONTAINING PROTEIN"/>
    <property type="match status" value="1"/>
</dbReference>
<dbReference type="EMBL" id="JACAZH010000012">
    <property type="protein sequence ID" value="KAF7353460.1"/>
    <property type="molecule type" value="Genomic_DNA"/>
</dbReference>
<dbReference type="AlphaFoldDB" id="A0A8H6Y3I3"/>
<feature type="transmembrane region" description="Helical" evidence="1">
    <location>
        <begin position="58"/>
        <end position="75"/>
    </location>
</feature>
<keyword evidence="1" id="KW-0472">Membrane</keyword>
<sequence>MCDPPLVMSVVPESLDLNLQSTYGALLIGSFFSVAVWGVSLVQTILYFMMYEKDPRKLKFMILFLMFGHASISAGKQTRQLTAIAISLRASGAATDILIAGTMIYLLNQPCVHIPSMSSRTRRLLSRIIILSINSGAWTAILAVLDFIFIVAFPVDFTFCIFELPLCSLYLSTLLLNLNARKFIEPVQTNISLAEITWSGDRTRSQSGETIPHELSAGPAYLSQADSSATLQLQKLTLMLPGDMHVIKDGAVV</sequence>
<feature type="transmembrane region" description="Helical" evidence="1">
    <location>
        <begin position="159"/>
        <end position="178"/>
    </location>
</feature>
<comment type="caution">
    <text evidence="3">The sequence shown here is derived from an EMBL/GenBank/DDBJ whole genome shotgun (WGS) entry which is preliminary data.</text>
</comment>
<evidence type="ECO:0000313" key="3">
    <source>
        <dbReference type="EMBL" id="KAF7353460.1"/>
    </source>
</evidence>
<organism evidence="3 4">
    <name type="scientific">Mycena sanguinolenta</name>
    <dbReference type="NCBI Taxonomy" id="230812"/>
    <lineage>
        <taxon>Eukaryota</taxon>
        <taxon>Fungi</taxon>
        <taxon>Dikarya</taxon>
        <taxon>Basidiomycota</taxon>
        <taxon>Agaricomycotina</taxon>
        <taxon>Agaricomycetes</taxon>
        <taxon>Agaricomycetidae</taxon>
        <taxon>Agaricales</taxon>
        <taxon>Marasmiineae</taxon>
        <taxon>Mycenaceae</taxon>
        <taxon>Mycena</taxon>
    </lineage>
</organism>
<dbReference type="OrthoDB" id="3161836at2759"/>
<gene>
    <name evidence="3" type="ORF">MSAN_01535300</name>
</gene>
<name>A0A8H6Y3I3_9AGAR</name>
<reference evidence="3" key="1">
    <citation type="submission" date="2020-05" db="EMBL/GenBank/DDBJ databases">
        <title>Mycena genomes resolve the evolution of fungal bioluminescence.</title>
        <authorList>
            <person name="Tsai I.J."/>
        </authorList>
    </citation>
    <scope>NUCLEOTIDE SEQUENCE</scope>
    <source>
        <strain evidence="3">160909Yilan</strain>
    </source>
</reference>
<dbReference type="Pfam" id="PF20152">
    <property type="entry name" value="DUF6534"/>
    <property type="match status" value="1"/>
</dbReference>
<evidence type="ECO:0000256" key="1">
    <source>
        <dbReference type="SAM" id="Phobius"/>
    </source>
</evidence>
<feature type="domain" description="DUF6534" evidence="2">
    <location>
        <begin position="93"/>
        <end position="182"/>
    </location>
</feature>
<keyword evidence="4" id="KW-1185">Reference proteome</keyword>
<dbReference type="InterPro" id="IPR045339">
    <property type="entry name" value="DUF6534"/>
</dbReference>
<dbReference type="Proteomes" id="UP000623467">
    <property type="component" value="Unassembled WGS sequence"/>
</dbReference>
<proteinExistence type="predicted"/>
<evidence type="ECO:0000313" key="4">
    <source>
        <dbReference type="Proteomes" id="UP000623467"/>
    </source>
</evidence>
<dbReference type="PANTHER" id="PTHR40465">
    <property type="entry name" value="CHROMOSOME 1, WHOLE GENOME SHOTGUN SEQUENCE"/>
    <property type="match status" value="1"/>
</dbReference>
<accession>A0A8H6Y3I3</accession>
<keyword evidence="1" id="KW-1133">Transmembrane helix</keyword>